<evidence type="ECO:0000256" key="4">
    <source>
        <dbReference type="ARBA" id="ARBA00022989"/>
    </source>
</evidence>
<accession>A0A1M6VD43</accession>
<dbReference type="CDD" id="cd06580">
    <property type="entry name" value="TM_PBP1_transp_TpRbsC_like"/>
    <property type="match status" value="1"/>
</dbReference>
<dbReference type="OrthoDB" id="45037at2"/>
<dbReference type="EMBL" id="FQZY01000088">
    <property type="protein sequence ID" value="SHK79457.1"/>
    <property type="molecule type" value="Genomic_DNA"/>
</dbReference>
<keyword evidence="7" id="KW-0813">Transport</keyword>
<dbReference type="GO" id="GO:0005886">
    <property type="term" value="C:plasma membrane"/>
    <property type="evidence" value="ECO:0007669"/>
    <property type="project" value="UniProtKB-SubCell"/>
</dbReference>
<dbReference type="RefSeq" id="WP_084534129.1">
    <property type="nucleotide sequence ID" value="NZ_FQZY01000088.1"/>
</dbReference>
<comment type="subcellular location">
    <subcellularLocation>
        <location evidence="1">Cell membrane</location>
        <topology evidence="1">Multi-pass membrane protein</topology>
    </subcellularLocation>
</comment>
<keyword evidence="4 6" id="KW-1133">Transmembrane helix</keyword>
<dbReference type="AlphaFoldDB" id="A0A1M6VD43"/>
<keyword evidence="7" id="KW-0762">Sugar transport</keyword>
<keyword evidence="3 6" id="KW-0812">Transmembrane</keyword>
<keyword evidence="2" id="KW-1003">Cell membrane</keyword>
<name>A0A1M6VD43_9FIRM</name>
<keyword evidence="8" id="KW-1185">Reference proteome</keyword>
<dbReference type="GO" id="GO:0022857">
    <property type="term" value="F:transmembrane transporter activity"/>
    <property type="evidence" value="ECO:0007669"/>
    <property type="project" value="InterPro"/>
</dbReference>
<feature type="transmembrane region" description="Helical" evidence="6">
    <location>
        <begin position="248"/>
        <end position="268"/>
    </location>
</feature>
<evidence type="ECO:0000256" key="6">
    <source>
        <dbReference type="SAM" id="Phobius"/>
    </source>
</evidence>
<reference evidence="7 8" key="1">
    <citation type="submission" date="2016-11" db="EMBL/GenBank/DDBJ databases">
        <authorList>
            <person name="Jaros S."/>
            <person name="Januszkiewicz K."/>
            <person name="Wedrychowicz H."/>
        </authorList>
    </citation>
    <scope>NUCLEOTIDE SEQUENCE [LARGE SCALE GENOMIC DNA]</scope>
    <source>
        <strain evidence="7 8">DSM 15480</strain>
    </source>
</reference>
<feature type="transmembrane region" description="Helical" evidence="6">
    <location>
        <begin position="198"/>
        <end position="216"/>
    </location>
</feature>
<keyword evidence="5 6" id="KW-0472">Membrane</keyword>
<evidence type="ECO:0000256" key="2">
    <source>
        <dbReference type="ARBA" id="ARBA00022475"/>
    </source>
</evidence>
<dbReference type="InterPro" id="IPR001851">
    <property type="entry name" value="ABC_transp_permease"/>
</dbReference>
<feature type="transmembrane region" description="Helical" evidence="6">
    <location>
        <begin position="325"/>
        <end position="345"/>
    </location>
</feature>
<protein>
    <submittedName>
        <fullName evidence="7">Simple sugar transport system permease protein</fullName>
    </submittedName>
</protein>
<evidence type="ECO:0000256" key="5">
    <source>
        <dbReference type="ARBA" id="ARBA00023136"/>
    </source>
</evidence>
<dbReference type="Pfam" id="PF02653">
    <property type="entry name" value="BPD_transp_2"/>
    <property type="match status" value="1"/>
</dbReference>
<feature type="transmembrane region" description="Helical" evidence="6">
    <location>
        <begin position="91"/>
        <end position="110"/>
    </location>
</feature>
<feature type="transmembrane region" description="Helical" evidence="6">
    <location>
        <begin position="116"/>
        <end position="137"/>
    </location>
</feature>
<dbReference type="PANTHER" id="PTHR47089">
    <property type="entry name" value="ABC TRANSPORTER, PERMEASE PROTEIN"/>
    <property type="match status" value="1"/>
</dbReference>
<dbReference type="PANTHER" id="PTHR47089:SF1">
    <property type="entry name" value="GUANOSINE ABC TRANSPORTER PERMEASE PROTEIN NUPP"/>
    <property type="match status" value="1"/>
</dbReference>
<evidence type="ECO:0000313" key="8">
    <source>
        <dbReference type="Proteomes" id="UP000184301"/>
    </source>
</evidence>
<dbReference type="PROSITE" id="PS51257">
    <property type="entry name" value="PROKAR_LIPOPROTEIN"/>
    <property type="match status" value="1"/>
</dbReference>
<evidence type="ECO:0000256" key="1">
    <source>
        <dbReference type="ARBA" id="ARBA00004651"/>
    </source>
</evidence>
<evidence type="ECO:0000256" key="3">
    <source>
        <dbReference type="ARBA" id="ARBA00022692"/>
    </source>
</evidence>
<dbReference type="Proteomes" id="UP000184301">
    <property type="component" value="Unassembled WGS sequence"/>
</dbReference>
<feature type="transmembrane region" description="Helical" evidence="6">
    <location>
        <begin position="20"/>
        <end position="38"/>
    </location>
</feature>
<organism evidence="7 8">
    <name type="scientific">Hespellia stercorisuis DSM 15480</name>
    <dbReference type="NCBI Taxonomy" id="1121950"/>
    <lineage>
        <taxon>Bacteria</taxon>
        <taxon>Bacillati</taxon>
        <taxon>Bacillota</taxon>
        <taxon>Clostridia</taxon>
        <taxon>Lachnospirales</taxon>
        <taxon>Lachnospiraceae</taxon>
        <taxon>Hespellia</taxon>
    </lineage>
</organism>
<proteinExistence type="predicted"/>
<sequence length="369" mass="39576">MEQTNKNKVMQFLRGKQYPFIAIGVALLISGCIIKAMGFDPFLALKSLLSGALGTTNAWGETLIKMIPLIFTALSFSVAMKSGIVNLGATGQVYIGSLAGTLIATNFAGLPAIIHIPLALIAGMAAGGAYGWLAIALKNKFGANELVTTIMLNYIAIQFVNYMVSDPIRDYGATTALPQSRMVTDTAVLTKIIPNTRLHIGLFIAIAALILYYILFWHTTKGYELKVTGLSQSVSKYAGMNVKKNQTISMVMAGALAGMCGVIEILAIQSRITQDWAGDIGFDGVAVALLGGNTPVGIGLSAFLFGMLSSGANKMQMMAKVPNAVIYLVQGLVVLFVVGRNIFIWKSKKKNEKKIEKMKQAVHKEQVEV</sequence>
<feature type="transmembrane region" description="Helical" evidence="6">
    <location>
        <begin position="58"/>
        <end position="79"/>
    </location>
</feature>
<evidence type="ECO:0000313" key="7">
    <source>
        <dbReference type="EMBL" id="SHK79457.1"/>
    </source>
</evidence>
<feature type="transmembrane region" description="Helical" evidence="6">
    <location>
        <begin position="280"/>
        <end position="305"/>
    </location>
</feature>
<dbReference type="STRING" id="1121950.SAMN02745243_03741"/>
<gene>
    <name evidence="7" type="ORF">SAMN02745243_03741</name>
</gene>